<evidence type="ECO:0000256" key="2">
    <source>
        <dbReference type="ARBA" id="ARBA00023157"/>
    </source>
</evidence>
<dbReference type="SMART" id="SM00645">
    <property type="entry name" value="Pept_C1"/>
    <property type="match status" value="1"/>
</dbReference>
<evidence type="ECO:0000313" key="5">
    <source>
        <dbReference type="EMBL" id="JAS66804.1"/>
    </source>
</evidence>
<dbReference type="CDD" id="cd02248">
    <property type="entry name" value="Peptidase_C1A"/>
    <property type="match status" value="1"/>
</dbReference>
<dbReference type="PRINTS" id="PR00705">
    <property type="entry name" value="PAPAIN"/>
</dbReference>
<feature type="non-terminal residue" evidence="5">
    <location>
        <position position="1"/>
    </location>
</feature>
<dbReference type="GO" id="GO:0006508">
    <property type="term" value="P:proteolysis"/>
    <property type="evidence" value="ECO:0007669"/>
    <property type="project" value="InterPro"/>
</dbReference>
<dbReference type="InterPro" id="IPR039417">
    <property type="entry name" value="Peptidase_C1A_papain-like"/>
</dbReference>
<dbReference type="FunFam" id="3.90.70.10:FF:000332">
    <property type="entry name" value="Cathepsin L1"/>
    <property type="match status" value="1"/>
</dbReference>
<organism evidence="5">
    <name type="scientific">Cuerna arida</name>
    <dbReference type="NCBI Taxonomy" id="1464854"/>
    <lineage>
        <taxon>Eukaryota</taxon>
        <taxon>Metazoa</taxon>
        <taxon>Ecdysozoa</taxon>
        <taxon>Arthropoda</taxon>
        <taxon>Hexapoda</taxon>
        <taxon>Insecta</taxon>
        <taxon>Pterygota</taxon>
        <taxon>Neoptera</taxon>
        <taxon>Paraneoptera</taxon>
        <taxon>Hemiptera</taxon>
        <taxon>Auchenorrhyncha</taxon>
        <taxon>Membracoidea</taxon>
        <taxon>Cicadellidae</taxon>
        <taxon>Cicadellinae</taxon>
        <taxon>Proconiini</taxon>
        <taxon>Cuerna</taxon>
    </lineage>
</organism>
<dbReference type="InterPro" id="IPR013128">
    <property type="entry name" value="Peptidase_C1A"/>
</dbReference>
<dbReference type="GO" id="GO:0008234">
    <property type="term" value="F:cysteine-type peptidase activity"/>
    <property type="evidence" value="ECO:0007669"/>
    <property type="project" value="InterPro"/>
</dbReference>
<sequence length="353" mass="40654">PMILKVSYKKTAFTYGLITYAILTTLILIAIYTAHPHHHNSRMLRKHGEHLIELEWLTYLKKHNKIYSKVQNKPLTEMEYAKQRIHIAEHNLAYLNGLTPYKLHLGVNRFVNLSSTSSNQREIIVKNRTKERHLKAADFPPDFDWRNRTGVVSAVKDQGDCNAGWAFSATGTLEGQLMLKMNQSVKLSEQNLIDCSLENLGCVYGDSSSALKYVMNNGIDLDDEYPYQAQYSYSCKYKKSSLDFNVLEVKQEYFDAEYDVMDTLFKIGPLSIGVNASDMDFQMYHKGVFDKGISNSYSNHFVLLVGYGNEIINGLSYDYWIIKNSWGTDWGEKGYMKLNRINNPIYHVVYPEL</sequence>
<dbReference type="InterPro" id="IPR025661">
    <property type="entry name" value="Pept_asp_AS"/>
</dbReference>
<dbReference type="Gene3D" id="3.90.70.10">
    <property type="entry name" value="Cysteine proteinases"/>
    <property type="match status" value="1"/>
</dbReference>
<reference evidence="5" key="1">
    <citation type="submission" date="2015-11" db="EMBL/GenBank/DDBJ databases">
        <title>De novo transcriptome assembly of four potential Pierce s Disease insect vectors from Arizona vineyards.</title>
        <authorList>
            <person name="Tassone E.E."/>
        </authorList>
    </citation>
    <scope>NUCLEOTIDE SEQUENCE</scope>
</reference>
<dbReference type="InterPro" id="IPR000668">
    <property type="entry name" value="Peptidase_C1A_C"/>
</dbReference>
<dbReference type="SUPFAM" id="SSF54001">
    <property type="entry name" value="Cysteine proteinases"/>
    <property type="match status" value="1"/>
</dbReference>
<name>A0A1B6GWI5_9HEMI</name>
<comment type="similarity">
    <text evidence="1">Belongs to the peptidase C1 family.</text>
</comment>
<proteinExistence type="inferred from homology"/>
<keyword evidence="3" id="KW-1133">Transmembrane helix</keyword>
<evidence type="ECO:0000256" key="1">
    <source>
        <dbReference type="ARBA" id="ARBA00008455"/>
    </source>
</evidence>
<accession>A0A1B6GWI5</accession>
<evidence type="ECO:0000259" key="4">
    <source>
        <dbReference type="SMART" id="SM00645"/>
    </source>
</evidence>
<feature type="transmembrane region" description="Helical" evidence="3">
    <location>
        <begin position="12"/>
        <end position="34"/>
    </location>
</feature>
<keyword evidence="2" id="KW-1015">Disulfide bond</keyword>
<dbReference type="InterPro" id="IPR038765">
    <property type="entry name" value="Papain-like_cys_pep_sf"/>
</dbReference>
<dbReference type="PROSITE" id="PS00640">
    <property type="entry name" value="THIOL_PROTEASE_ASN"/>
    <property type="match status" value="1"/>
</dbReference>
<evidence type="ECO:0000256" key="3">
    <source>
        <dbReference type="SAM" id="Phobius"/>
    </source>
</evidence>
<feature type="domain" description="Peptidase C1A papain C-terminal" evidence="4">
    <location>
        <begin position="139"/>
        <end position="352"/>
    </location>
</feature>
<gene>
    <name evidence="5" type="ORF">g.20774</name>
</gene>
<keyword evidence="3" id="KW-0812">Transmembrane</keyword>
<dbReference type="EMBL" id="GECZ01002965">
    <property type="protein sequence ID" value="JAS66804.1"/>
    <property type="molecule type" value="Transcribed_RNA"/>
</dbReference>
<dbReference type="AlphaFoldDB" id="A0A1B6GWI5"/>
<dbReference type="Pfam" id="PF00112">
    <property type="entry name" value="Peptidase_C1"/>
    <property type="match status" value="1"/>
</dbReference>
<dbReference type="PANTHER" id="PTHR12411">
    <property type="entry name" value="CYSTEINE PROTEASE FAMILY C1-RELATED"/>
    <property type="match status" value="1"/>
</dbReference>
<keyword evidence="3" id="KW-0472">Membrane</keyword>
<protein>
    <recommendedName>
        <fullName evidence="4">Peptidase C1A papain C-terminal domain-containing protein</fullName>
    </recommendedName>
</protein>